<dbReference type="AlphaFoldDB" id="A0A8R1E5Y1"/>
<evidence type="ECO:0000313" key="3">
    <source>
        <dbReference type="Proteomes" id="UP000005237"/>
    </source>
</evidence>
<proteinExistence type="predicted"/>
<dbReference type="EnsemblMetazoa" id="CJA26457.1">
    <property type="protein sequence ID" value="CJA26457.1"/>
    <property type="gene ID" value="WBGene00182029"/>
</dbReference>
<accession>A0A8R1E5Y1</accession>
<name>A0A8R1E5Y1_CAEJA</name>
<feature type="region of interest" description="Disordered" evidence="1">
    <location>
        <begin position="72"/>
        <end position="92"/>
    </location>
</feature>
<keyword evidence="3" id="KW-1185">Reference proteome</keyword>
<evidence type="ECO:0000256" key="1">
    <source>
        <dbReference type="SAM" id="MobiDB-lite"/>
    </source>
</evidence>
<organism evidence="2 3">
    <name type="scientific">Caenorhabditis japonica</name>
    <dbReference type="NCBI Taxonomy" id="281687"/>
    <lineage>
        <taxon>Eukaryota</taxon>
        <taxon>Metazoa</taxon>
        <taxon>Ecdysozoa</taxon>
        <taxon>Nematoda</taxon>
        <taxon>Chromadorea</taxon>
        <taxon>Rhabditida</taxon>
        <taxon>Rhabditina</taxon>
        <taxon>Rhabditomorpha</taxon>
        <taxon>Rhabditoidea</taxon>
        <taxon>Rhabditidae</taxon>
        <taxon>Peloderinae</taxon>
        <taxon>Caenorhabditis</taxon>
    </lineage>
</organism>
<evidence type="ECO:0000313" key="2">
    <source>
        <dbReference type="EnsemblMetazoa" id="CJA26457.1"/>
    </source>
</evidence>
<reference evidence="2" key="2">
    <citation type="submission" date="2022-06" db="UniProtKB">
        <authorList>
            <consortium name="EnsemblMetazoa"/>
        </authorList>
    </citation>
    <scope>IDENTIFICATION</scope>
    <source>
        <strain evidence="2">DF5081</strain>
    </source>
</reference>
<reference evidence="3" key="1">
    <citation type="submission" date="2010-08" db="EMBL/GenBank/DDBJ databases">
        <authorList>
            <consortium name="Caenorhabditis japonica Sequencing Consortium"/>
            <person name="Wilson R.K."/>
        </authorList>
    </citation>
    <scope>NUCLEOTIDE SEQUENCE [LARGE SCALE GENOMIC DNA]</scope>
    <source>
        <strain evidence="3">DF5081</strain>
    </source>
</reference>
<dbReference type="Proteomes" id="UP000005237">
    <property type="component" value="Unassembled WGS sequence"/>
</dbReference>
<feature type="compositionally biased region" description="Polar residues" evidence="1">
    <location>
        <begin position="83"/>
        <end position="92"/>
    </location>
</feature>
<protein>
    <submittedName>
        <fullName evidence="2">Uncharacterized protein</fullName>
    </submittedName>
</protein>
<sequence length="128" mass="14757">MIKQIPNKILIPLIFPCFPAHFRVKFTVLSVTFIFEQKLSPEYIQNVESNNRQISIFRAAARLGPQQNKDPPRIFHKPHANRNHSITTAERTSPRSFITSTPPFFSAFILDLFLPNSLLLSLFPCTYL</sequence>